<dbReference type="FunFam" id="1.10.238.10:FF:000001">
    <property type="entry name" value="Calmodulin 1"/>
    <property type="match status" value="1"/>
</dbReference>
<comment type="subunit">
    <text evidence="2">Monomer.</text>
</comment>
<dbReference type="GO" id="GO:0005524">
    <property type="term" value="F:ATP binding"/>
    <property type="evidence" value="ECO:0007669"/>
    <property type="project" value="UniProtKB-KW"/>
</dbReference>
<dbReference type="AlphaFoldDB" id="A0A1R2BKW2"/>
<dbReference type="Gene3D" id="1.10.510.10">
    <property type="entry name" value="Transferase(Phosphotransferase) domain 1"/>
    <property type="match status" value="1"/>
</dbReference>
<dbReference type="InterPro" id="IPR018247">
    <property type="entry name" value="EF_Hand_1_Ca_BS"/>
</dbReference>
<dbReference type="CDD" id="cd00051">
    <property type="entry name" value="EFh"/>
    <property type="match status" value="2"/>
</dbReference>
<dbReference type="PROSITE" id="PS50011">
    <property type="entry name" value="PROTEIN_KINASE_DOM"/>
    <property type="match status" value="1"/>
</dbReference>
<dbReference type="Pfam" id="PF00069">
    <property type="entry name" value="Pkinase"/>
    <property type="match status" value="1"/>
</dbReference>
<dbReference type="PANTHER" id="PTHR24349">
    <property type="entry name" value="SERINE/THREONINE-PROTEIN KINASE"/>
    <property type="match status" value="1"/>
</dbReference>
<keyword evidence="3" id="KW-0723">Serine/threonine-protein kinase</keyword>
<evidence type="ECO:0000256" key="4">
    <source>
        <dbReference type="ARBA" id="ARBA00022679"/>
    </source>
</evidence>
<dbReference type="SMART" id="SM00220">
    <property type="entry name" value="S_TKc"/>
    <property type="match status" value="1"/>
</dbReference>
<evidence type="ECO:0000256" key="3">
    <source>
        <dbReference type="ARBA" id="ARBA00022527"/>
    </source>
</evidence>
<dbReference type="Pfam" id="PF13499">
    <property type="entry name" value="EF-hand_7"/>
    <property type="match status" value="2"/>
</dbReference>
<dbReference type="PROSITE" id="PS50222">
    <property type="entry name" value="EF_HAND_2"/>
    <property type="match status" value="4"/>
</dbReference>
<evidence type="ECO:0008006" key="14">
    <source>
        <dbReference type="Google" id="ProtNLM"/>
    </source>
</evidence>
<keyword evidence="13" id="KW-1185">Reference proteome</keyword>
<dbReference type="InterPro" id="IPR008271">
    <property type="entry name" value="Ser/Thr_kinase_AS"/>
</dbReference>
<evidence type="ECO:0000256" key="2">
    <source>
        <dbReference type="ARBA" id="ARBA00011245"/>
    </source>
</evidence>
<dbReference type="PROSITE" id="PS00108">
    <property type="entry name" value="PROTEIN_KINASE_ST"/>
    <property type="match status" value="1"/>
</dbReference>
<dbReference type="PROSITE" id="PS00018">
    <property type="entry name" value="EF_HAND_1"/>
    <property type="match status" value="3"/>
</dbReference>
<dbReference type="InterPro" id="IPR011992">
    <property type="entry name" value="EF-hand-dom_pair"/>
</dbReference>
<organism evidence="12 13">
    <name type="scientific">Stentor coeruleus</name>
    <dbReference type="NCBI Taxonomy" id="5963"/>
    <lineage>
        <taxon>Eukaryota</taxon>
        <taxon>Sar</taxon>
        <taxon>Alveolata</taxon>
        <taxon>Ciliophora</taxon>
        <taxon>Postciliodesmatophora</taxon>
        <taxon>Heterotrichea</taxon>
        <taxon>Heterotrichida</taxon>
        <taxon>Stentoridae</taxon>
        <taxon>Stentor</taxon>
    </lineage>
</organism>
<name>A0A1R2BKW2_9CILI</name>
<keyword evidence="4" id="KW-0808">Transferase</keyword>
<accession>A0A1R2BKW2</accession>
<dbReference type="SMART" id="SM00054">
    <property type="entry name" value="EFh"/>
    <property type="match status" value="4"/>
</dbReference>
<dbReference type="OrthoDB" id="40902at2759"/>
<feature type="domain" description="EF-hand" evidence="11">
    <location>
        <begin position="415"/>
        <end position="449"/>
    </location>
</feature>
<feature type="domain" description="EF-hand" evidence="11">
    <location>
        <begin position="450"/>
        <end position="483"/>
    </location>
</feature>
<evidence type="ECO:0000256" key="9">
    <source>
        <dbReference type="ARBA" id="ARBA00024334"/>
    </source>
</evidence>
<evidence type="ECO:0000313" key="12">
    <source>
        <dbReference type="EMBL" id="OMJ77432.1"/>
    </source>
</evidence>
<keyword evidence="8" id="KW-0067">ATP-binding</keyword>
<gene>
    <name evidence="12" type="ORF">SteCoe_22991</name>
</gene>
<comment type="similarity">
    <text evidence="9">Belongs to the protein kinase superfamily. Ser/Thr protein kinase family. CDPK subfamily.</text>
</comment>
<dbReference type="SUPFAM" id="SSF47473">
    <property type="entry name" value="EF-hand"/>
    <property type="match status" value="1"/>
</dbReference>
<dbReference type="GO" id="GO:0005509">
    <property type="term" value="F:calcium ion binding"/>
    <property type="evidence" value="ECO:0007669"/>
    <property type="project" value="InterPro"/>
</dbReference>
<dbReference type="Gene3D" id="1.10.238.10">
    <property type="entry name" value="EF-hand"/>
    <property type="match status" value="2"/>
</dbReference>
<comment type="cofactor">
    <cofactor evidence="1">
        <name>Mg(2+)</name>
        <dbReference type="ChEBI" id="CHEBI:18420"/>
    </cofactor>
</comment>
<dbReference type="Proteomes" id="UP000187209">
    <property type="component" value="Unassembled WGS sequence"/>
</dbReference>
<dbReference type="Gene3D" id="3.30.200.20">
    <property type="entry name" value="Phosphorylase Kinase, domain 1"/>
    <property type="match status" value="1"/>
</dbReference>
<dbReference type="InterPro" id="IPR002048">
    <property type="entry name" value="EF_hand_dom"/>
</dbReference>
<dbReference type="InterPro" id="IPR000719">
    <property type="entry name" value="Prot_kinase_dom"/>
</dbReference>
<feature type="domain" description="Protein kinase" evidence="10">
    <location>
        <begin position="41"/>
        <end position="296"/>
    </location>
</feature>
<evidence type="ECO:0000259" key="10">
    <source>
        <dbReference type="PROSITE" id="PS50011"/>
    </source>
</evidence>
<evidence type="ECO:0000256" key="5">
    <source>
        <dbReference type="ARBA" id="ARBA00022741"/>
    </source>
</evidence>
<keyword evidence="6" id="KW-0418">Kinase</keyword>
<dbReference type="EMBL" id="MPUH01000576">
    <property type="protein sequence ID" value="OMJ77432.1"/>
    <property type="molecule type" value="Genomic_DNA"/>
</dbReference>
<dbReference type="InterPro" id="IPR050205">
    <property type="entry name" value="CDPK_Ser/Thr_kinases"/>
</dbReference>
<reference evidence="12 13" key="1">
    <citation type="submission" date="2016-11" db="EMBL/GenBank/DDBJ databases">
        <title>The macronuclear genome of Stentor coeruleus: a giant cell with tiny introns.</title>
        <authorList>
            <person name="Slabodnick M."/>
            <person name="Ruby J.G."/>
            <person name="Reiff S.B."/>
            <person name="Swart E.C."/>
            <person name="Gosai S."/>
            <person name="Prabakaran S."/>
            <person name="Witkowska E."/>
            <person name="Larue G.E."/>
            <person name="Fisher S."/>
            <person name="Freeman R.M."/>
            <person name="Gunawardena J."/>
            <person name="Chu W."/>
            <person name="Stover N.A."/>
            <person name="Gregory B.D."/>
            <person name="Nowacki M."/>
            <person name="Derisi J."/>
            <person name="Roy S.W."/>
            <person name="Marshall W.F."/>
            <person name="Sood P."/>
        </authorList>
    </citation>
    <scope>NUCLEOTIDE SEQUENCE [LARGE SCALE GENOMIC DNA]</scope>
    <source>
        <strain evidence="12">WM001</strain>
    </source>
</reference>
<dbReference type="SUPFAM" id="SSF56112">
    <property type="entry name" value="Protein kinase-like (PK-like)"/>
    <property type="match status" value="1"/>
</dbReference>
<keyword evidence="5" id="KW-0547">Nucleotide-binding</keyword>
<comment type="caution">
    <text evidence="12">The sequence shown here is derived from an EMBL/GenBank/DDBJ whole genome shotgun (WGS) entry which is preliminary data.</text>
</comment>
<dbReference type="InterPro" id="IPR011009">
    <property type="entry name" value="Kinase-like_dom_sf"/>
</dbReference>
<dbReference type="CDD" id="cd05117">
    <property type="entry name" value="STKc_CAMK"/>
    <property type="match status" value="1"/>
</dbReference>
<evidence type="ECO:0000256" key="7">
    <source>
        <dbReference type="ARBA" id="ARBA00022837"/>
    </source>
</evidence>
<keyword evidence="7" id="KW-0106">Calcium</keyword>
<dbReference type="FunFam" id="1.10.510.10:FF:000571">
    <property type="entry name" value="Maternal embryonic leucine zipper kinase"/>
    <property type="match status" value="1"/>
</dbReference>
<sequence>MGCCATQKSKKTLSPESKLITLHIDPGTFVLTSEKRFQEVYILKSIVSASHYYEVRTAIHRETNEERSVKIFRKDLTPKIEYEKLKLEIAITKTIDHPNIIKFFEVFEEPTKVYISMEKCKGGELFEEILKRKHFSEQQVAKIMKEIFSSLAYIHEQGIVHRDLKPENILLEDKGDLINIKLINFSTATFIIQGEFLKGLIGTAYYIAPEVISNKYNEKCDIWSAGVVIFMLLSFYPPFDGNSDKEILQKVQHGSINYNNPIWSSISNQAKDLISKLLCPEDQRLSASQALSHPFIIENAHTSDLGQQNLVYAFQNLKNFRNSSKLRDAIQTFIATHCISAHDSKILKEVFKTIDTNGDGKLSKEELLTHYKNVMGDIHAEEEVNQIMNEVDTDNNGFINYTEFLKASISQKTLASSENLRRAFDMFDIDNSGSISAAELKKVLQGGNNTNDHVWKQIIKSFDQNGDGEIDLREFEEIITRSL</sequence>
<dbReference type="GO" id="GO:0004674">
    <property type="term" value="F:protein serine/threonine kinase activity"/>
    <property type="evidence" value="ECO:0007669"/>
    <property type="project" value="UniProtKB-KW"/>
</dbReference>
<feature type="domain" description="EF-hand" evidence="11">
    <location>
        <begin position="342"/>
        <end position="377"/>
    </location>
</feature>
<evidence type="ECO:0000256" key="1">
    <source>
        <dbReference type="ARBA" id="ARBA00001946"/>
    </source>
</evidence>
<evidence type="ECO:0000313" key="13">
    <source>
        <dbReference type="Proteomes" id="UP000187209"/>
    </source>
</evidence>
<evidence type="ECO:0000256" key="8">
    <source>
        <dbReference type="ARBA" id="ARBA00022840"/>
    </source>
</evidence>
<proteinExistence type="inferred from homology"/>
<evidence type="ECO:0000256" key="6">
    <source>
        <dbReference type="ARBA" id="ARBA00022777"/>
    </source>
</evidence>
<feature type="domain" description="EF-hand" evidence="11">
    <location>
        <begin position="379"/>
        <end position="414"/>
    </location>
</feature>
<protein>
    <recommendedName>
        <fullName evidence="14">Calmodulin</fullName>
    </recommendedName>
</protein>
<evidence type="ECO:0000259" key="11">
    <source>
        <dbReference type="PROSITE" id="PS50222"/>
    </source>
</evidence>